<name>A0ABV9VZK6_9ACTN</name>
<reference evidence="2" key="1">
    <citation type="journal article" date="2019" name="Int. J. Syst. Evol. Microbiol.">
        <title>The Global Catalogue of Microorganisms (GCM) 10K type strain sequencing project: providing services to taxonomists for standard genome sequencing and annotation.</title>
        <authorList>
            <consortium name="The Broad Institute Genomics Platform"/>
            <consortium name="The Broad Institute Genome Sequencing Center for Infectious Disease"/>
            <person name="Wu L."/>
            <person name="Ma J."/>
        </authorList>
    </citation>
    <scope>NUCLEOTIDE SEQUENCE [LARGE SCALE GENOMIC DNA]</scope>
    <source>
        <strain evidence="2">CGMCC 4.7152</strain>
    </source>
</reference>
<comment type="caution">
    <text evidence="1">The sequence shown here is derived from an EMBL/GenBank/DDBJ whole genome shotgun (WGS) entry which is preliminary data.</text>
</comment>
<dbReference type="RefSeq" id="WP_380119373.1">
    <property type="nucleotide sequence ID" value="NZ_JBHSIU010000040.1"/>
</dbReference>
<gene>
    <name evidence="1" type="ORF">ACFPIJ_28905</name>
</gene>
<dbReference type="Proteomes" id="UP001595912">
    <property type="component" value="Unassembled WGS sequence"/>
</dbReference>
<keyword evidence="2" id="KW-1185">Reference proteome</keyword>
<evidence type="ECO:0000313" key="1">
    <source>
        <dbReference type="EMBL" id="MFC5001845.1"/>
    </source>
</evidence>
<organism evidence="1 2">
    <name type="scientific">Dactylosporangium cerinum</name>
    <dbReference type="NCBI Taxonomy" id="1434730"/>
    <lineage>
        <taxon>Bacteria</taxon>
        <taxon>Bacillati</taxon>
        <taxon>Actinomycetota</taxon>
        <taxon>Actinomycetes</taxon>
        <taxon>Micromonosporales</taxon>
        <taxon>Micromonosporaceae</taxon>
        <taxon>Dactylosporangium</taxon>
    </lineage>
</organism>
<proteinExistence type="predicted"/>
<sequence length="44" mass="4684">MRRPFPTALMERVASGVFAANQVLDRAGAAFEPVRYDSAACLAG</sequence>
<protein>
    <submittedName>
        <fullName evidence="1">Uncharacterized protein</fullName>
    </submittedName>
</protein>
<accession>A0ABV9VZK6</accession>
<dbReference type="EMBL" id="JBHSIU010000040">
    <property type="protein sequence ID" value="MFC5001845.1"/>
    <property type="molecule type" value="Genomic_DNA"/>
</dbReference>
<evidence type="ECO:0000313" key="2">
    <source>
        <dbReference type="Proteomes" id="UP001595912"/>
    </source>
</evidence>